<feature type="region of interest" description="Disordered" evidence="6">
    <location>
        <begin position="747"/>
        <end position="767"/>
    </location>
</feature>
<dbReference type="Gene3D" id="2.30.120.10">
    <property type="match status" value="1"/>
</dbReference>
<name>A0A3R9CPB6_9BURK</name>
<evidence type="ECO:0000256" key="3">
    <source>
        <dbReference type="ARBA" id="ARBA00023145"/>
    </source>
</evidence>
<dbReference type="InterPro" id="IPR029055">
    <property type="entry name" value="Ntn_hydrolases_N"/>
</dbReference>
<evidence type="ECO:0000256" key="7">
    <source>
        <dbReference type="SAM" id="Phobius"/>
    </source>
</evidence>
<dbReference type="CDD" id="cd03747">
    <property type="entry name" value="Ntn_PGA_like"/>
    <property type="match status" value="1"/>
</dbReference>
<keyword evidence="5" id="KW-0479">Metal-binding</keyword>
<dbReference type="Gene3D" id="1.10.439.10">
    <property type="entry name" value="Penicillin Amidohydrolase, domain 1"/>
    <property type="match status" value="1"/>
</dbReference>
<organism evidence="8 9">
    <name type="scientific">Burkholderia cenocepacia</name>
    <dbReference type="NCBI Taxonomy" id="95486"/>
    <lineage>
        <taxon>Bacteria</taxon>
        <taxon>Pseudomonadati</taxon>
        <taxon>Pseudomonadota</taxon>
        <taxon>Betaproteobacteria</taxon>
        <taxon>Burkholderiales</taxon>
        <taxon>Burkholderiaceae</taxon>
        <taxon>Burkholderia</taxon>
        <taxon>Burkholderia cepacia complex</taxon>
    </lineage>
</organism>
<dbReference type="SUPFAM" id="SSF56235">
    <property type="entry name" value="N-terminal nucleophile aminohydrolases (Ntn hydrolases)"/>
    <property type="match status" value="1"/>
</dbReference>
<evidence type="ECO:0000256" key="2">
    <source>
        <dbReference type="ARBA" id="ARBA00022801"/>
    </source>
</evidence>
<dbReference type="InterPro" id="IPR002692">
    <property type="entry name" value="S45"/>
</dbReference>
<keyword evidence="7" id="KW-0812">Transmembrane</keyword>
<comment type="cofactor">
    <cofactor evidence="5">
        <name>Ca(2+)</name>
        <dbReference type="ChEBI" id="CHEBI:29108"/>
    </cofactor>
    <text evidence="5">Binds 1 Ca(2+) ion per dimer.</text>
</comment>
<dbReference type="PIRSF" id="PIRSF001227">
    <property type="entry name" value="Pen_acylase"/>
    <property type="match status" value="1"/>
</dbReference>
<feature type="active site" description="Nucleophile" evidence="4">
    <location>
        <position position="263"/>
    </location>
</feature>
<proteinExistence type="inferred from homology"/>
<comment type="caution">
    <text evidence="8">The sequence shown here is derived from an EMBL/GenBank/DDBJ whole genome shotgun (WGS) entry which is preliminary data.</text>
</comment>
<dbReference type="InterPro" id="IPR014395">
    <property type="entry name" value="Pen/GL7ACA/AHL_acylase"/>
</dbReference>
<dbReference type="PANTHER" id="PTHR34218:SF4">
    <property type="entry name" value="ACYL-HOMOSERINE LACTONE ACYLASE QUIP"/>
    <property type="match status" value="1"/>
</dbReference>
<dbReference type="Gene3D" id="1.10.1400.10">
    <property type="match status" value="1"/>
</dbReference>
<feature type="region of interest" description="Disordered" evidence="6">
    <location>
        <begin position="779"/>
        <end position="798"/>
    </location>
</feature>
<dbReference type="Proteomes" id="UP000272140">
    <property type="component" value="Unassembled WGS sequence"/>
</dbReference>
<keyword evidence="5" id="KW-0106">Calcium</keyword>
<accession>A0A3R9CPB6</accession>
<dbReference type="GO" id="GO:0016811">
    <property type="term" value="F:hydrolase activity, acting on carbon-nitrogen (but not peptide) bonds, in linear amides"/>
    <property type="evidence" value="ECO:0007669"/>
    <property type="project" value="InterPro"/>
</dbReference>
<dbReference type="RefSeq" id="WP_054928459.1">
    <property type="nucleotide sequence ID" value="NZ_RKIO01000003.1"/>
</dbReference>
<dbReference type="Pfam" id="PF01804">
    <property type="entry name" value="Penicil_amidase"/>
    <property type="match status" value="1"/>
</dbReference>
<reference evidence="9" key="1">
    <citation type="submission" date="2018-11" db="EMBL/GenBank/DDBJ databases">
        <title>FDA dAtabase for Regulatory Grade micrObial Sequences (FDA-ARGOS): Supporting development and validation of Infectious Disease Dx tests.</title>
        <authorList>
            <person name="Goldberg B."/>
            <person name="Campos J."/>
            <person name="Tallon L."/>
            <person name="Sadzewicz L."/>
            <person name="Zhao X."/>
            <person name="Vavikolanu K."/>
            <person name="Mehta A."/>
            <person name="Aluvathingal J."/>
            <person name="Nadendla S."/>
            <person name="Geyer C."/>
            <person name="Nandy P."/>
            <person name="Yan Y."/>
            <person name="Sichtig H."/>
        </authorList>
    </citation>
    <scope>NUCLEOTIDE SEQUENCE [LARGE SCALE GENOMIC DNA]</scope>
    <source>
        <strain evidence="9">FDAARGOS_544</strain>
    </source>
</reference>
<evidence type="ECO:0000256" key="1">
    <source>
        <dbReference type="ARBA" id="ARBA00006586"/>
    </source>
</evidence>
<evidence type="ECO:0000256" key="6">
    <source>
        <dbReference type="SAM" id="MobiDB-lite"/>
    </source>
</evidence>
<dbReference type="EMBL" id="RKIO01000003">
    <property type="protein sequence ID" value="RSC10354.1"/>
    <property type="molecule type" value="Genomic_DNA"/>
</dbReference>
<dbReference type="AlphaFoldDB" id="A0A3R9CPB6"/>
<keyword evidence="3" id="KW-0865">Zymogen</keyword>
<sequence length="798" mass="87283">MSGVLRSWRWIICVVAAISMLLMSLALFVWRFVDASLPIEDGTIASVGLQAPVSVQRDADDAVLITGVNRADVAFATGFVHAQERFFQMDLLRRNASGELAELFGAKALTIDRAHRLYRFRARAEAVLATLEPEQKTLLQRYTAGVNAGLAKLHAWPFEYGVLMQRPKPWTEADTLLVICSMYFDLQGDLVPRKIARGWLKDHMTDQQTAFFLPTASAFDAPLDAIASPSAIASMPASAPAWFAPDVRPSRIAAVEATQSVGSNAWALAGWRSKMGSALVSNDMHLNLALPNTWFRMQLVFRDAQGARRHIEGASLPGVPLVIVGSNGHIAWGFTNSYSDSLDLVEVQFDSHDALRYRDMDGWKTAHCFLETIRVSGAAPETMAVVETEAGPIRQIGGRFYAIHWVAQQLGAVNLGLEGMEEAGDVRAAQAVASRSGLPTLNFIVGDAQGHIGWTIAGPLPDRDASFDSSFPYRADRRQTWTALRTPNAHPSVNDPQEGQIWSANSRQLMSEEYRKIGDGGADLGARARQLHDDLSGLGDRVDEALGYQVLADDRALFVAPWRQRALTVLDGAALANRPDRQAFRRLLETSWTGRASVDSVGYRLARMFIDAIYTELFGAVDGALHGLDRHASYAKANPRWPVVAARLIDEKPANWLPDGENWRDLELEAIDLVIRSATATDGDLAKATWGKRNTTSIQHPFATIWQPLGRILGAPKQPIAGDDNMPRVAGPAFGPSERMVVSPGHEERGLFDMPGGQSGNPLSPQFLAGHDAWVSMRPGPLLPGKPQHELSIVPRGE</sequence>
<dbReference type="InterPro" id="IPR023343">
    <property type="entry name" value="Penicillin_amidase_dom1"/>
</dbReference>
<evidence type="ECO:0000256" key="4">
    <source>
        <dbReference type="PIRSR" id="PIRSR001227-1"/>
    </source>
</evidence>
<comment type="similarity">
    <text evidence="1">Belongs to the peptidase S45 family.</text>
</comment>
<dbReference type="InterPro" id="IPR043147">
    <property type="entry name" value="Penicillin_amidase_A-knob"/>
</dbReference>
<feature type="binding site" evidence="5">
    <location>
        <position position="340"/>
    </location>
    <ligand>
        <name>Ca(2+)</name>
        <dbReference type="ChEBI" id="CHEBI:29108"/>
    </ligand>
</feature>
<dbReference type="InterPro" id="IPR043146">
    <property type="entry name" value="Penicillin_amidase_N_B-knob"/>
</dbReference>
<gene>
    <name evidence="8" type="ORF">EGT41_18035</name>
</gene>
<dbReference type="GO" id="GO:0046872">
    <property type="term" value="F:metal ion binding"/>
    <property type="evidence" value="ECO:0007669"/>
    <property type="project" value="UniProtKB-KW"/>
</dbReference>
<evidence type="ECO:0000313" key="9">
    <source>
        <dbReference type="Proteomes" id="UP000272140"/>
    </source>
</evidence>
<evidence type="ECO:0000256" key="5">
    <source>
        <dbReference type="PIRSR" id="PIRSR001227-2"/>
    </source>
</evidence>
<dbReference type="Gene3D" id="3.60.20.10">
    <property type="entry name" value="Glutamine Phosphoribosylpyrophosphate, subunit 1, domain 1"/>
    <property type="match status" value="1"/>
</dbReference>
<dbReference type="PANTHER" id="PTHR34218">
    <property type="entry name" value="PEPTIDASE S45 PENICILLIN AMIDASE"/>
    <property type="match status" value="1"/>
</dbReference>
<protein>
    <submittedName>
        <fullName evidence="8">Penicillin acylase family protein</fullName>
    </submittedName>
</protein>
<dbReference type="GO" id="GO:0017000">
    <property type="term" value="P:antibiotic biosynthetic process"/>
    <property type="evidence" value="ECO:0007669"/>
    <property type="project" value="InterPro"/>
</dbReference>
<keyword evidence="7" id="KW-0472">Membrane</keyword>
<keyword evidence="2" id="KW-0378">Hydrolase</keyword>
<feature type="binding site" evidence="5">
    <location>
        <position position="343"/>
    </location>
    <ligand>
        <name>Ca(2+)</name>
        <dbReference type="ChEBI" id="CHEBI:29108"/>
    </ligand>
</feature>
<feature type="transmembrane region" description="Helical" evidence="7">
    <location>
        <begin position="7"/>
        <end position="30"/>
    </location>
</feature>
<evidence type="ECO:0000313" key="8">
    <source>
        <dbReference type="EMBL" id="RSC10354.1"/>
    </source>
</evidence>
<keyword evidence="7" id="KW-1133">Transmembrane helix</keyword>